<organism evidence="2 3">
    <name type="scientific">Ambrosia artemisiifolia</name>
    <name type="common">Common ragweed</name>
    <dbReference type="NCBI Taxonomy" id="4212"/>
    <lineage>
        <taxon>Eukaryota</taxon>
        <taxon>Viridiplantae</taxon>
        <taxon>Streptophyta</taxon>
        <taxon>Embryophyta</taxon>
        <taxon>Tracheophyta</taxon>
        <taxon>Spermatophyta</taxon>
        <taxon>Magnoliopsida</taxon>
        <taxon>eudicotyledons</taxon>
        <taxon>Gunneridae</taxon>
        <taxon>Pentapetalae</taxon>
        <taxon>asterids</taxon>
        <taxon>campanulids</taxon>
        <taxon>Asterales</taxon>
        <taxon>Asteraceae</taxon>
        <taxon>Asteroideae</taxon>
        <taxon>Heliantheae alliance</taxon>
        <taxon>Heliantheae</taxon>
        <taxon>Ambrosia</taxon>
    </lineage>
</organism>
<accession>A0AAD5CJK2</accession>
<sequence length="323" mass="35629">MKICDNPVAISESIAVHSNGYCNVDEGSQVDCDFKSVNQAECEEAGGCCGRLRFTGWDGKNKGFKRWCGIGLIFQGVGRRTAGDGGDDGGDQSEGTEYTSEDEGTEDYRRGGYHAVRVGDTFKHSRDTHKSTRSVSNSTVFETNCELNQAKAPPSTSWVDFGGVVDGFNALRNRVEVCKLKVVYIPPTQSASAIGQGSEQVFSSNVSKIHMTNPQRLVDVLCNDTLNMIRERFGKVIYITKVQGDSEDLSFEYIGVLVMKGIGDWIPDFLFKDHGPHEEQNADDTAGDSPVNSDQPMEEEDPSKVNEEHNFRETDKLISEGYY</sequence>
<feature type="region of interest" description="Disordered" evidence="1">
    <location>
        <begin position="81"/>
        <end position="107"/>
    </location>
</feature>
<evidence type="ECO:0000256" key="1">
    <source>
        <dbReference type="SAM" id="MobiDB-lite"/>
    </source>
</evidence>
<evidence type="ECO:0000313" key="2">
    <source>
        <dbReference type="EMBL" id="KAI7743253.1"/>
    </source>
</evidence>
<comment type="caution">
    <text evidence="2">The sequence shown here is derived from an EMBL/GenBank/DDBJ whole genome shotgun (WGS) entry which is preliminary data.</text>
</comment>
<proteinExistence type="predicted"/>
<name>A0AAD5CJK2_AMBAR</name>
<evidence type="ECO:0000313" key="3">
    <source>
        <dbReference type="Proteomes" id="UP001206925"/>
    </source>
</evidence>
<dbReference type="InterPro" id="IPR000519">
    <property type="entry name" value="P_trefoil_dom"/>
</dbReference>
<protein>
    <submittedName>
        <fullName evidence="2">Uncharacterized protein</fullName>
    </submittedName>
</protein>
<feature type="compositionally biased region" description="Basic and acidic residues" evidence="1">
    <location>
        <begin position="302"/>
        <end position="323"/>
    </location>
</feature>
<dbReference type="EMBL" id="JAMZMK010007762">
    <property type="protein sequence ID" value="KAI7743253.1"/>
    <property type="molecule type" value="Genomic_DNA"/>
</dbReference>
<dbReference type="AlphaFoldDB" id="A0AAD5CJK2"/>
<reference evidence="2" key="1">
    <citation type="submission" date="2022-06" db="EMBL/GenBank/DDBJ databases">
        <title>Uncovering the hologenomic basis of an extraordinary plant invasion.</title>
        <authorList>
            <person name="Bieker V.C."/>
            <person name="Martin M.D."/>
            <person name="Gilbert T."/>
            <person name="Hodgins K."/>
            <person name="Battlay P."/>
            <person name="Petersen B."/>
            <person name="Wilson J."/>
        </authorList>
    </citation>
    <scope>NUCLEOTIDE SEQUENCE</scope>
    <source>
        <strain evidence="2">AA19_3_7</strain>
        <tissue evidence="2">Leaf</tissue>
    </source>
</reference>
<feature type="region of interest" description="Disordered" evidence="1">
    <location>
        <begin position="273"/>
        <end position="323"/>
    </location>
</feature>
<keyword evidence="3" id="KW-1185">Reference proteome</keyword>
<gene>
    <name evidence="2" type="ORF">M8C21_030860</name>
</gene>
<dbReference type="Proteomes" id="UP001206925">
    <property type="component" value="Unassembled WGS sequence"/>
</dbReference>
<dbReference type="CDD" id="cd00111">
    <property type="entry name" value="Trefoil"/>
    <property type="match status" value="1"/>
</dbReference>